<proteinExistence type="predicted"/>
<feature type="compositionally biased region" description="Basic and acidic residues" evidence="1">
    <location>
        <begin position="1"/>
        <end position="31"/>
    </location>
</feature>
<evidence type="ECO:0000313" key="3">
    <source>
        <dbReference type="Proteomes" id="UP000290365"/>
    </source>
</evidence>
<feature type="compositionally biased region" description="Basic and acidic residues" evidence="1">
    <location>
        <begin position="38"/>
        <end position="63"/>
    </location>
</feature>
<name>A0A4P6JJR8_KTERU</name>
<sequence>MIERDKQVTDQQKKHKAEKERHEHPQKDVKAEPAQQHARSDTDPKTMQDKDYVKRIDEKTEKH</sequence>
<organism evidence="2 3">
    <name type="scientific">Ktedonosporobacter rubrisoli</name>
    <dbReference type="NCBI Taxonomy" id="2509675"/>
    <lineage>
        <taxon>Bacteria</taxon>
        <taxon>Bacillati</taxon>
        <taxon>Chloroflexota</taxon>
        <taxon>Ktedonobacteria</taxon>
        <taxon>Ktedonobacterales</taxon>
        <taxon>Ktedonosporobacteraceae</taxon>
        <taxon>Ktedonosporobacter</taxon>
    </lineage>
</organism>
<reference evidence="2 3" key="1">
    <citation type="submission" date="2019-01" db="EMBL/GenBank/DDBJ databases">
        <title>Ktedonosporobacter rubrisoli SCAWS-G2.</title>
        <authorList>
            <person name="Huang Y."/>
            <person name="Yan B."/>
        </authorList>
    </citation>
    <scope>NUCLEOTIDE SEQUENCE [LARGE SCALE GENOMIC DNA]</scope>
    <source>
        <strain evidence="2 3">SCAWS-G2</strain>
    </source>
</reference>
<dbReference type="AlphaFoldDB" id="A0A4P6JJR8"/>
<gene>
    <name evidence="2" type="ORF">EPA93_04430</name>
</gene>
<feature type="region of interest" description="Disordered" evidence="1">
    <location>
        <begin position="1"/>
        <end position="63"/>
    </location>
</feature>
<dbReference type="KEGG" id="kbs:EPA93_04430"/>
<dbReference type="RefSeq" id="WP_129885882.1">
    <property type="nucleotide sequence ID" value="NZ_CP035758.1"/>
</dbReference>
<dbReference type="EMBL" id="CP035758">
    <property type="protein sequence ID" value="QBD75283.1"/>
    <property type="molecule type" value="Genomic_DNA"/>
</dbReference>
<evidence type="ECO:0000256" key="1">
    <source>
        <dbReference type="SAM" id="MobiDB-lite"/>
    </source>
</evidence>
<protein>
    <submittedName>
        <fullName evidence="2">Uncharacterized protein</fullName>
    </submittedName>
</protein>
<dbReference type="Proteomes" id="UP000290365">
    <property type="component" value="Chromosome"/>
</dbReference>
<evidence type="ECO:0000313" key="2">
    <source>
        <dbReference type="EMBL" id="QBD75283.1"/>
    </source>
</evidence>
<keyword evidence="3" id="KW-1185">Reference proteome</keyword>
<accession>A0A4P6JJR8</accession>